<reference evidence="5" key="1">
    <citation type="submission" date="2022-12" db="EMBL/GenBank/DDBJ databases">
        <title>Chromosome-level genome assembly of the bean flower thrips Megalurothrips usitatus.</title>
        <authorList>
            <person name="Ma L."/>
            <person name="Liu Q."/>
            <person name="Li H."/>
            <person name="Cai W."/>
        </authorList>
    </citation>
    <scope>NUCLEOTIDE SEQUENCE</scope>
    <source>
        <strain evidence="5">Cailab_2022a</strain>
    </source>
</reference>
<comment type="similarity">
    <text evidence="1">Belongs to the HAD-like hydrolase superfamily.</text>
</comment>
<feature type="active site" description="Nucleophile" evidence="2">
    <location>
        <position position="33"/>
    </location>
</feature>
<dbReference type="GO" id="GO:0005737">
    <property type="term" value="C:cytoplasm"/>
    <property type="evidence" value="ECO:0007669"/>
    <property type="project" value="TreeGrafter"/>
</dbReference>
<keyword evidence="1" id="KW-0378">Hydrolase</keyword>
<dbReference type="EMBL" id="JAPTSV010000004">
    <property type="protein sequence ID" value="KAJ1528316.1"/>
    <property type="molecule type" value="Genomic_DNA"/>
</dbReference>
<name>A0AAV7XPU4_9NEOP</name>
<gene>
    <name evidence="5" type="ORF">ONE63_006737</name>
</gene>
<dbReference type="Gene3D" id="3.40.50.1000">
    <property type="entry name" value="HAD superfamily/HAD-like"/>
    <property type="match status" value="2"/>
</dbReference>
<dbReference type="SUPFAM" id="SSF56784">
    <property type="entry name" value="HAD-like"/>
    <property type="match status" value="1"/>
</dbReference>
<dbReference type="PANTHER" id="PTHR19288:SF4">
    <property type="entry name" value="RE04130P-RELATED"/>
    <property type="match status" value="1"/>
</dbReference>
<dbReference type="NCBIfam" id="TIGR01460">
    <property type="entry name" value="HAD-SF-IIA"/>
    <property type="match status" value="1"/>
</dbReference>
<dbReference type="Pfam" id="PF13344">
    <property type="entry name" value="Hydrolase_6"/>
    <property type="match status" value="1"/>
</dbReference>
<sequence>MGEALSKARPRPVELTRDTIQEFMQRYDTVVSDLDGVVWTPVRMIPGSKEGLESLRAAGKRTLFATNNSVLSSYKKFERLGYKVERDEVVFPAIVIADHLQQIGFKKKAFVLGVEHFKSFLREKGITVVPERQCPEYLEENLASYLKAIQIDPEVGAIIVDLDININMLELSQAVNHLRNNKDCLFFVGASDTYVTFQDNKALLGPYHFIRLIEQCSDRKPIVVGKPGSMMIENYLKKIHNLDLKRSVFVGDTLMQDMGVAAACGMGKLLVLTGVSQLSDLDDCDPSLIPDYYIKSLAEFSNLLAPAGKS</sequence>
<proteinExistence type="inferred from homology"/>
<evidence type="ECO:0000313" key="6">
    <source>
        <dbReference type="Proteomes" id="UP001075354"/>
    </source>
</evidence>
<evidence type="ECO:0000313" key="5">
    <source>
        <dbReference type="EMBL" id="KAJ1528316.1"/>
    </source>
</evidence>
<evidence type="ECO:0000256" key="1">
    <source>
        <dbReference type="PIRNR" id="PIRNR000915"/>
    </source>
</evidence>
<keyword evidence="4" id="KW-0460">Magnesium</keyword>
<feature type="binding site" evidence="4">
    <location>
        <position position="35"/>
    </location>
    <ligand>
        <name>Mg(2+)</name>
        <dbReference type="ChEBI" id="CHEBI:18420"/>
    </ligand>
</feature>
<dbReference type="Pfam" id="PF13242">
    <property type="entry name" value="Hydrolase_like"/>
    <property type="match status" value="1"/>
</dbReference>
<dbReference type="GO" id="GO:0046872">
    <property type="term" value="F:metal ion binding"/>
    <property type="evidence" value="ECO:0007669"/>
    <property type="project" value="UniProtKB-KW"/>
</dbReference>
<evidence type="ECO:0000256" key="2">
    <source>
        <dbReference type="PIRSR" id="PIRSR000915-1"/>
    </source>
</evidence>
<accession>A0AAV7XPU4</accession>
<keyword evidence="6" id="KW-1185">Reference proteome</keyword>
<dbReference type="InterPro" id="IPR006357">
    <property type="entry name" value="HAD-SF_hydro_IIA"/>
</dbReference>
<dbReference type="InterPro" id="IPR036412">
    <property type="entry name" value="HAD-like_sf"/>
</dbReference>
<comment type="caution">
    <text evidence="5">The sequence shown here is derived from an EMBL/GenBank/DDBJ whole genome shotgun (WGS) entry which is preliminary data.</text>
</comment>
<feature type="binding site" evidence="4">
    <location>
        <position position="252"/>
    </location>
    <ligand>
        <name>Mg(2+)</name>
        <dbReference type="ChEBI" id="CHEBI:18420"/>
    </ligand>
</feature>
<dbReference type="InterPro" id="IPR023214">
    <property type="entry name" value="HAD_sf"/>
</dbReference>
<evidence type="ECO:0000256" key="4">
    <source>
        <dbReference type="PIRSR" id="PIRSR000915-3"/>
    </source>
</evidence>
<dbReference type="GO" id="GO:0016791">
    <property type="term" value="F:phosphatase activity"/>
    <property type="evidence" value="ECO:0007669"/>
    <property type="project" value="TreeGrafter"/>
</dbReference>
<comment type="cofactor">
    <cofactor evidence="4">
        <name>Mg(2+)</name>
        <dbReference type="ChEBI" id="CHEBI:18420"/>
    </cofactor>
    <text evidence="4">Divalent metal ions. Mg(2+) is the most effective.</text>
</comment>
<dbReference type="PANTHER" id="PTHR19288">
    <property type="entry name" value="4-NITROPHENYLPHOSPHATASE-RELATED"/>
    <property type="match status" value="1"/>
</dbReference>
<dbReference type="Proteomes" id="UP001075354">
    <property type="component" value="Chromosome 4"/>
</dbReference>
<keyword evidence="4" id="KW-0479">Metal-binding</keyword>
<evidence type="ECO:0000256" key="3">
    <source>
        <dbReference type="PIRSR" id="PIRSR000915-2"/>
    </source>
</evidence>
<dbReference type="AlphaFoldDB" id="A0AAV7XPU4"/>
<dbReference type="PIRSF" id="PIRSF000915">
    <property type="entry name" value="PGP-type_phosphatase"/>
    <property type="match status" value="1"/>
</dbReference>
<organism evidence="5 6">
    <name type="scientific">Megalurothrips usitatus</name>
    <name type="common">bean blossom thrips</name>
    <dbReference type="NCBI Taxonomy" id="439358"/>
    <lineage>
        <taxon>Eukaryota</taxon>
        <taxon>Metazoa</taxon>
        <taxon>Ecdysozoa</taxon>
        <taxon>Arthropoda</taxon>
        <taxon>Hexapoda</taxon>
        <taxon>Insecta</taxon>
        <taxon>Pterygota</taxon>
        <taxon>Neoptera</taxon>
        <taxon>Paraneoptera</taxon>
        <taxon>Thysanoptera</taxon>
        <taxon>Terebrantia</taxon>
        <taxon>Thripoidea</taxon>
        <taxon>Thripidae</taxon>
        <taxon>Megalurothrips</taxon>
    </lineage>
</organism>
<evidence type="ECO:0008006" key="7">
    <source>
        <dbReference type="Google" id="ProtNLM"/>
    </source>
</evidence>
<feature type="active site" description="Proton donor" evidence="2">
    <location>
        <position position="35"/>
    </location>
</feature>
<feature type="binding site" evidence="4">
    <location>
        <position position="33"/>
    </location>
    <ligand>
        <name>Mg(2+)</name>
        <dbReference type="ChEBI" id="CHEBI:18420"/>
    </ligand>
</feature>
<feature type="binding site" evidence="3">
    <location>
        <position position="226"/>
    </location>
    <ligand>
        <name>substrate</name>
    </ligand>
</feature>
<protein>
    <recommendedName>
        <fullName evidence="7">Pyridoxal phosphate phosphatase</fullName>
    </recommendedName>
</protein>